<dbReference type="AlphaFoldDB" id="A0A9W6T4H9"/>
<accession>A0A9W6T4H9</accession>
<dbReference type="Proteomes" id="UP001165063">
    <property type="component" value="Unassembled WGS sequence"/>
</dbReference>
<evidence type="ECO:0000313" key="1">
    <source>
        <dbReference type="EMBL" id="GME74901.1"/>
    </source>
</evidence>
<gene>
    <name evidence="1" type="ORF">Amon01_000954800</name>
</gene>
<dbReference type="EMBL" id="BSXU01011410">
    <property type="protein sequence ID" value="GME74901.1"/>
    <property type="molecule type" value="Genomic_DNA"/>
</dbReference>
<evidence type="ECO:0000313" key="2">
    <source>
        <dbReference type="Proteomes" id="UP001165063"/>
    </source>
</evidence>
<name>A0A9W6T4H9_AMBMO</name>
<reference evidence="1" key="1">
    <citation type="submission" date="2023-04" db="EMBL/GenBank/DDBJ databases">
        <title>Ambrosiozyma monospora NBRC 1965.</title>
        <authorList>
            <person name="Ichikawa N."/>
            <person name="Sato H."/>
            <person name="Tonouchi N."/>
        </authorList>
    </citation>
    <scope>NUCLEOTIDE SEQUENCE</scope>
    <source>
        <strain evidence="1">NBRC 1965</strain>
    </source>
</reference>
<organism evidence="1 2">
    <name type="scientific">Ambrosiozyma monospora</name>
    <name type="common">Yeast</name>
    <name type="synonym">Endomycopsis monosporus</name>
    <dbReference type="NCBI Taxonomy" id="43982"/>
    <lineage>
        <taxon>Eukaryota</taxon>
        <taxon>Fungi</taxon>
        <taxon>Dikarya</taxon>
        <taxon>Ascomycota</taxon>
        <taxon>Saccharomycotina</taxon>
        <taxon>Pichiomycetes</taxon>
        <taxon>Pichiales</taxon>
        <taxon>Pichiaceae</taxon>
        <taxon>Ambrosiozyma</taxon>
    </lineage>
</organism>
<sequence length="80" mass="9172">MSRINQVTVNVFQADLSTLLHLGVETPKSYWDAVKTPQGDLWKKSMAAEIKTHQRYHSSDRFRYQTLQIDARITAFGTSS</sequence>
<proteinExistence type="predicted"/>
<keyword evidence="2" id="KW-1185">Reference proteome</keyword>
<protein>
    <submittedName>
        <fullName evidence="1">Unnamed protein product</fullName>
    </submittedName>
</protein>
<comment type="caution">
    <text evidence="1">The sequence shown here is derived from an EMBL/GenBank/DDBJ whole genome shotgun (WGS) entry which is preliminary data.</text>
</comment>